<dbReference type="AlphaFoldDB" id="A0A379FDE2"/>
<sequence>MMKINESELAFEYLRRNKEELSPEEFFDKYLSLMESFKKAIESKESKAIGPLDVLF</sequence>
<evidence type="ECO:0008006" key="3">
    <source>
        <dbReference type="Google" id="ProtNLM"/>
    </source>
</evidence>
<name>A0A379FDE2_PROVU</name>
<dbReference type="Proteomes" id="UP000254331">
    <property type="component" value="Unassembled WGS sequence"/>
</dbReference>
<protein>
    <recommendedName>
        <fullName evidence="3">Phage protein</fullName>
    </recommendedName>
</protein>
<organism evidence="1 2">
    <name type="scientific">Proteus vulgaris</name>
    <dbReference type="NCBI Taxonomy" id="585"/>
    <lineage>
        <taxon>Bacteria</taxon>
        <taxon>Pseudomonadati</taxon>
        <taxon>Pseudomonadota</taxon>
        <taxon>Gammaproteobacteria</taxon>
        <taxon>Enterobacterales</taxon>
        <taxon>Morganellaceae</taxon>
        <taxon>Proteus</taxon>
    </lineage>
</organism>
<dbReference type="EMBL" id="UGTW01000001">
    <property type="protein sequence ID" value="SUC17333.1"/>
    <property type="molecule type" value="Genomic_DNA"/>
</dbReference>
<reference evidence="1 2" key="1">
    <citation type="submission" date="2018-06" db="EMBL/GenBank/DDBJ databases">
        <authorList>
            <consortium name="Pathogen Informatics"/>
            <person name="Doyle S."/>
        </authorList>
    </citation>
    <scope>NUCLEOTIDE SEQUENCE [LARGE SCALE GENOMIC DNA]</scope>
    <source>
        <strain evidence="1 2">NCTC10376</strain>
    </source>
</reference>
<gene>
    <name evidence="1" type="ORF">NCTC10376_03276</name>
</gene>
<dbReference type="RefSeq" id="WP_181880523.1">
    <property type="nucleotide sequence ID" value="NZ_UGTW01000001.1"/>
</dbReference>
<evidence type="ECO:0000313" key="1">
    <source>
        <dbReference type="EMBL" id="SUC17333.1"/>
    </source>
</evidence>
<proteinExistence type="predicted"/>
<accession>A0A379FDE2</accession>
<evidence type="ECO:0000313" key="2">
    <source>
        <dbReference type="Proteomes" id="UP000254331"/>
    </source>
</evidence>